<dbReference type="CDD" id="cd00075">
    <property type="entry name" value="HATPase"/>
    <property type="match status" value="1"/>
</dbReference>
<proteinExistence type="predicted"/>
<dbReference type="InterPro" id="IPR013655">
    <property type="entry name" value="PAS_fold_3"/>
</dbReference>
<keyword evidence="3" id="KW-0597">Phosphoprotein</keyword>
<dbReference type="Gene3D" id="3.30.565.10">
    <property type="entry name" value="Histidine kinase-like ATPase, C-terminal domain"/>
    <property type="match status" value="1"/>
</dbReference>
<comment type="caution">
    <text evidence="8">The sequence shown here is derived from an EMBL/GenBank/DDBJ whole genome shotgun (WGS) entry which is preliminary data.</text>
</comment>
<dbReference type="InterPro" id="IPR035965">
    <property type="entry name" value="PAS-like_dom_sf"/>
</dbReference>
<dbReference type="GO" id="GO:0004673">
    <property type="term" value="F:protein histidine kinase activity"/>
    <property type="evidence" value="ECO:0007669"/>
    <property type="project" value="UniProtKB-EC"/>
</dbReference>
<dbReference type="InterPro" id="IPR003594">
    <property type="entry name" value="HATPase_dom"/>
</dbReference>
<dbReference type="PANTHER" id="PTHR43304:SF1">
    <property type="entry name" value="PAC DOMAIN-CONTAINING PROTEIN"/>
    <property type="match status" value="1"/>
</dbReference>
<organism evidence="8 9">
    <name type="scientific">Christiangramia sediminis</name>
    <dbReference type="NCBI Taxonomy" id="2881336"/>
    <lineage>
        <taxon>Bacteria</taxon>
        <taxon>Pseudomonadati</taxon>
        <taxon>Bacteroidota</taxon>
        <taxon>Flavobacteriia</taxon>
        <taxon>Flavobacteriales</taxon>
        <taxon>Flavobacteriaceae</taxon>
        <taxon>Christiangramia</taxon>
    </lineage>
</organism>
<dbReference type="InterPro" id="IPR036890">
    <property type="entry name" value="HATPase_C_sf"/>
</dbReference>
<dbReference type="EMBL" id="JAJBZG010000005">
    <property type="protein sequence ID" value="MCB7481765.1"/>
    <property type="molecule type" value="Genomic_DNA"/>
</dbReference>
<dbReference type="PRINTS" id="PR00344">
    <property type="entry name" value="BCTRLSENSOR"/>
</dbReference>
<evidence type="ECO:0000256" key="1">
    <source>
        <dbReference type="ARBA" id="ARBA00000085"/>
    </source>
</evidence>
<sequence>MLTDLQLNSILEDFDIAYWKINLFSKEISWSEHFNILVGKPKIEEDRFEFFINHILHPDYRYDFRIHFEKLVKEEEPFSFEIKLKLENGKYRWFECKNQKSKTSREFRETAVLLFVNIHQSKRDQYTIEENFFYYRETAEMTSTGGWYVDTVNKNIYWDDVSKKIIDCPRDFQPAYEDRMNFYAQEHHNRMRNAFDKCENFGIPFKLELKMVSFQSREFWVRLTGKPVYNNEQVVIGIRGVLQNIDENKSNELNLQNSLDIIATQNSRLFNFAHIVSHHLRSHSSNLSLIVELLRESKTDRDKLDLLPNVEDVAGNLDSAISRLNDIVSIQTSLRKEKVNIKFEEALEIVLSSISSLINRENAKIVAEFQDLKEIRYIPEYLESILLNLITNAIRYRQPGRKPVIFIQTYIENDKEYLEVSDNGMGIDLDEYGDKMFGMYKTFHQSNPEAKGIGLFITKNQVEALGGTISVSSTLDIGTTFKIKF</sequence>
<comment type="catalytic activity">
    <reaction evidence="1">
        <text>ATP + protein L-histidine = ADP + protein N-phospho-L-histidine.</text>
        <dbReference type="EC" id="2.7.13.3"/>
    </reaction>
</comment>
<dbReference type="Proteomes" id="UP001139414">
    <property type="component" value="Unassembled WGS sequence"/>
</dbReference>
<dbReference type="Pfam" id="PF02518">
    <property type="entry name" value="HATPase_c"/>
    <property type="match status" value="1"/>
</dbReference>
<evidence type="ECO:0000256" key="4">
    <source>
        <dbReference type="ARBA" id="ARBA00022679"/>
    </source>
</evidence>
<feature type="domain" description="Histidine kinase" evidence="6">
    <location>
        <begin position="275"/>
        <end position="485"/>
    </location>
</feature>
<keyword evidence="9" id="KW-1185">Reference proteome</keyword>
<dbReference type="SUPFAM" id="SSF55785">
    <property type="entry name" value="PYP-like sensor domain (PAS domain)"/>
    <property type="match status" value="2"/>
</dbReference>
<dbReference type="AlphaFoldDB" id="A0A9X1LJY8"/>
<dbReference type="PROSITE" id="PS50109">
    <property type="entry name" value="HIS_KIN"/>
    <property type="match status" value="1"/>
</dbReference>
<dbReference type="InterPro" id="IPR000700">
    <property type="entry name" value="PAS-assoc_C"/>
</dbReference>
<evidence type="ECO:0000313" key="9">
    <source>
        <dbReference type="Proteomes" id="UP001139414"/>
    </source>
</evidence>
<feature type="domain" description="PAC" evidence="7">
    <location>
        <begin position="205"/>
        <end position="257"/>
    </location>
</feature>
<dbReference type="Pfam" id="PF08447">
    <property type="entry name" value="PAS_3"/>
    <property type="match status" value="2"/>
</dbReference>
<dbReference type="PROSITE" id="PS50113">
    <property type="entry name" value="PAC"/>
    <property type="match status" value="1"/>
</dbReference>
<keyword evidence="4" id="KW-0808">Transferase</keyword>
<gene>
    <name evidence="8" type="ORF">LGQ90_10875</name>
</gene>
<evidence type="ECO:0000256" key="5">
    <source>
        <dbReference type="ARBA" id="ARBA00022777"/>
    </source>
</evidence>
<dbReference type="SMART" id="SM00387">
    <property type="entry name" value="HATPase_c"/>
    <property type="match status" value="1"/>
</dbReference>
<evidence type="ECO:0000259" key="7">
    <source>
        <dbReference type="PROSITE" id="PS50113"/>
    </source>
</evidence>
<dbReference type="SUPFAM" id="SSF55874">
    <property type="entry name" value="ATPase domain of HSP90 chaperone/DNA topoisomerase II/histidine kinase"/>
    <property type="match status" value="1"/>
</dbReference>
<evidence type="ECO:0000313" key="8">
    <source>
        <dbReference type="EMBL" id="MCB7481765.1"/>
    </source>
</evidence>
<dbReference type="InterPro" id="IPR004358">
    <property type="entry name" value="Sig_transdc_His_kin-like_C"/>
</dbReference>
<dbReference type="InterPro" id="IPR005467">
    <property type="entry name" value="His_kinase_dom"/>
</dbReference>
<evidence type="ECO:0000256" key="3">
    <source>
        <dbReference type="ARBA" id="ARBA00022553"/>
    </source>
</evidence>
<reference evidence="8" key="1">
    <citation type="submission" date="2021-10" db="EMBL/GenBank/DDBJ databases">
        <title>Gramella sp. ASW11-100T, isolated from marine sediment.</title>
        <authorList>
            <person name="Xia C."/>
        </authorList>
    </citation>
    <scope>NUCLEOTIDE SEQUENCE</scope>
    <source>
        <strain evidence="8">ASW11-100</strain>
    </source>
</reference>
<evidence type="ECO:0000259" key="6">
    <source>
        <dbReference type="PROSITE" id="PS50109"/>
    </source>
</evidence>
<dbReference type="Gene3D" id="3.30.450.20">
    <property type="entry name" value="PAS domain"/>
    <property type="match status" value="2"/>
</dbReference>
<dbReference type="PANTHER" id="PTHR43304">
    <property type="entry name" value="PHYTOCHROME-LIKE PROTEIN CPH1"/>
    <property type="match status" value="1"/>
</dbReference>
<dbReference type="EC" id="2.7.13.3" evidence="2"/>
<accession>A0A9X1LJY8</accession>
<dbReference type="RefSeq" id="WP_229341033.1">
    <property type="nucleotide sequence ID" value="NZ_JAJBZG010000005.1"/>
</dbReference>
<name>A0A9X1LJY8_9FLAO</name>
<dbReference type="InterPro" id="IPR052162">
    <property type="entry name" value="Sensor_kinase/Photoreceptor"/>
</dbReference>
<keyword evidence="5" id="KW-0418">Kinase</keyword>
<evidence type="ECO:0000256" key="2">
    <source>
        <dbReference type="ARBA" id="ARBA00012438"/>
    </source>
</evidence>
<protein>
    <recommendedName>
        <fullName evidence="2">histidine kinase</fullName>
        <ecNumber evidence="2">2.7.13.3</ecNumber>
    </recommendedName>
</protein>